<evidence type="ECO:0000259" key="21">
    <source>
        <dbReference type="PROSITE" id="PS51385"/>
    </source>
</evidence>
<evidence type="ECO:0000256" key="12">
    <source>
        <dbReference type="ARBA" id="ARBA00023239"/>
    </source>
</evidence>
<evidence type="ECO:0000256" key="13">
    <source>
        <dbReference type="ARBA" id="ARBA00023268"/>
    </source>
</evidence>
<feature type="binding site" evidence="17">
    <location>
        <position position="476"/>
    </location>
    <ligand>
        <name>(6S)-NADPHX</name>
        <dbReference type="ChEBI" id="CHEBI:64076"/>
    </ligand>
</feature>
<dbReference type="EC" id="4.2.1.136" evidence="19"/>
<accession>A0A1H3EP74</accession>
<comment type="function">
    <text evidence="17">Catalyzes the dehydration of the S-form of NAD(P)HX at the expense of ADP, which is converted to AMP. Together with NAD(P)HX epimerase, which catalyzes the epimerization of the S- and R-forms, the enzyme allows the repair of both epimers of NAD(P)HX, a damaged form of NAD(P)H that is a result of enzymatic or heat-dependent hydration.</text>
</comment>
<dbReference type="NCBIfam" id="TIGR00196">
    <property type="entry name" value="yjeF_cterm"/>
    <property type="match status" value="1"/>
</dbReference>
<dbReference type="GO" id="GO:0052855">
    <property type="term" value="F:ADP-dependent NAD(P)H-hydrate dehydratase activity"/>
    <property type="evidence" value="ECO:0007669"/>
    <property type="project" value="UniProtKB-UniRule"/>
</dbReference>
<dbReference type="EC" id="5.1.99.6" evidence="19"/>
<evidence type="ECO:0000256" key="5">
    <source>
        <dbReference type="ARBA" id="ARBA00022723"/>
    </source>
</evidence>
<sequence length="535" mass="53146">MELLTAGEMKAVEDLAMGSGQVSGGSGRVTGRVLMERAGAGVVAAVLARAPELAHGARAAVALCGPGNNGGDGFVVARLLAARGWAVTVFAWGDPARRPPDAASAAADWEAVGETRPWDAAAILSAVGRGGASGAPDLAPDRAPDLVVDALFGGGLTRPLPAEVSGPLAALGDRARVVAVDGPSGLCLDSGRGLGSAPAPAWLTVTFHRPRLGHHLAEGPEACGQLEVVDIGLSAAETAAAAPRAAHLVGPPSRAALLKGAGGHKYSHGHALVLSGGVGRGGAARLAARAALRAGAGLVTVGAPPSALIENAARLDAIMLRRVADGPGLLEMEGIGKVSALCLGPGLGLGERTLGLVAAARRLERPCVLDADALTVFEGRPGELFAELGPDCVLTPHMGEFRRLFPDLAGPLAAPAARGPAASRLDAARAGAARAGAVLLLKGPDTVIAAPDGRAAVASAAYGREAPWLATAGSGDVLAGLICGLMARGLGAFEAAQAGAWLHVEAARVFGPGLIAEDLPEALPAVFRALIARAA</sequence>
<proteinExistence type="inferred from homology"/>
<keyword evidence="6 17" id="KW-0547">Nucleotide-binding</keyword>
<evidence type="ECO:0000256" key="15">
    <source>
        <dbReference type="ARBA" id="ARBA00048238"/>
    </source>
</evidence>
<dbReference type="Pfam" id="PF01256">
    <property type="entry name" value="Carb_kinase"/>
    <property type="match status" value="1"/>
</dbReference>
<feature type="binding site" evidence="18">
    <location>
        <position position="69"/>
    </location>
    <ligand>
        <name>K(+)</name>
        <dbReference type="ChEBI" id="CHEBI:29103"/>
    </ligand>
</feature>
<dbReference type="SUPFAM" id="SSF53613">
    <property type="entry name" value="Ribokinase-like"/>
    <property type="match status" value="1"/>
</dbReference>
<comment type="catalytic activity">
    <reaction evidence="16 17 19">
        <text>(6S)-NADPHX + ADP = AMP + phosphate + NADPH + H(+)</text>
        <dbReference type="Rhea" id="RHEA:32235"/>
        <dbReference type="ChEBI" id="CHEBI:15378"/>
        <dbReference type="ChEBI" id="CHEBI:43474"/>
        <dbReference type="ChEBI" id="CHEBI:57783"/>
        <dbReference type="ChEBI" id="CHEBI:64076"/>
        <dbReference type="ChEBI" id="CHEBI:456215"/>
        <dbReference type="ChEBI" id="CHEBI:456216"/>
        <dbReference type="EC" id="4.2.1.136"/>
    </reaction>
</comment>
<feature type="binding site" evidence="18">
    <location>
        <position position="184"/>
    </location>
    <ligand>
        <name>K(+)</name>
        <dbReference type="ChEBI" id="CHEBI:29103"/>
    </ligand>
</feature>
<dbReference type="GO" id="GO:0016301">
    <property type="term" value="F:kinase activity"/>
    <property type="evidence" value="ECO:0007669"/>
    <property type="project" value="UniProtKB-KW"/>
</dbReference>
<feature type="domain" description="YjeF N-terminal" evidence="21">
    <location>
        <begin position="9"/>
        <end position="239"/>
    </location>
</feature>
<feature type="binding site" evidence="17">
    <location>
        <position position="346"/>
    </location>
    <ligand>
        <name>(6S)-NADPHX</name>
        <dbReference type="ChEBI" id="CHEBI:64076"/>
    </ligand>
</feature>
<keyword evidence="13" id="KW-0511">Multifunctional enzyme</keyword>
<dbReference type="PANTHER" id="PTHR12592">
    <property type="entry name" value="ATP-DEPENDENT (S)-NAD(P)H-HYDRATE DEHYDRATASE FAMILY MEMBER"/>
    <property type="match status" value="1"/>
</dbReference>
<dbReference type="NCBIfam" id="TIGR00197">
    <property type="entry name" value="yjeF_nterm"/>
    <property type="match status" value="1"/>
</dbReference>
<comment type="similarity">
    <text evidence="3 19">In the N-terminal section; belongs to the NnrE/AIBP family.</text>
</comment>
<evidence type="ECO:0000313" key="23">
    <source>
        <dbReference type="Proteomes" id="UP000199118"/>
    </source>
</evidence>
<evidence type="ECO:0000256" key="19">
    <source>
        <dbReference type="PIRNR" id="PIRNR017184"/>
    </source>
</evidence>
<dbReference type="Pfam" id="PF03853">
    <property type="entry name" value="YjeF_N"/>
    <property type="match status" value="1"/>
</dbReference>
<evidence type="ECO:0000256" key="17">
    <source>
        <dbReference type="HAMAP-Rule" id="MF_01965"/>
    </source>
</evidence>
<keyword evidence="11 18" id="KW-0413">Isomerase</keyword>
<keyword evidence="5 18" id="KW-0479">Metal-binding</keyword>
<organism evidence="22 23">
    <name type="scientific">Albimonas donghaensis</name>
    <dbReference type="NCBI Taxonomy" id="356660"/>
    <lineage>
        <taxon>Bacteria</taxon>
        <taxon>Pseudomonadati</taxon>
        <taxon>Pseudomonadota</taxon>
        <taxon>Alphaproteobacteria</taxon>
        <taxon>Rhodobacterales</taxon>
        <taxon>Paracoccaceae</taxon>
        <taxon>Albimonas</taxon>
    </lineage>
</organism>
<comment type="cofactor">
    <cofactor evidence="18 19">
        <name>K(+)</name>
        <dbReference type="ChEBI" id="CHEBI:29103"/>
    </cofactor>
    <text evidence="18 19">Binds 1 potassium ion per subunit.</text>
</comment>
<feature type="binding site" evidence="17">
    <location>
        <position position="397"/>
    </location>
    <ligand>
        <name>(6S)-NADPHX</name>
        <dbReference type="ChEBI" id="CHEBI:64076"/>
    </ligand>
</feature>
<evidence type="ECO:0000256" key="1">
    <source>
        <dbReference type="ARBA" id="ARBA00000013"/>
    </source>
</evidence>
<feature type="binding site" evidence="18">
    <location>
        <position position="149"/>
    </location>
    <ligand>
        <name>K(+)</name>
        <dbReference type="ChEBI" id="CHEBI:29103"/>
    </ligand>
</feature>
<feature type="binding site" evidence="17">
    <location>
        <position position="475"/>
    </location>
    <ligand>
        <name>AMP</name>
        <dbReference type="ChEBI" id="CHEBI:456215"/>
    </ligand>
</feature>
<dbReference type="InterPro" id="IPR029056">
    <property type="entry name" value="Ribokinase-like"/>
</dbReference>
<dbReference type="Gene3D" id="3.40.1190.20">
    <property type="match status" value="1"/>
</dbReference>
<comment type="similarity">
    <text evidence="18">Belongs to the NnrE/AIBP family.</text>
</comment>
<dbReference type="InterPro" id="IPR036652">
    <property type="entry name" value="YjeF_N_dom_sf"/>
</dbReference>
<dbReference type="GO" id="GO:0046496">
    <property type="term" value="P:nicotinamide nucleotide metabolic process"/>
    <property type="evidence" value="ECO:0007669"/>
    <property type="project" value="UniProtKB-UniRule"/>
</dbReference>
<comment type="function">
    <text evidence="14 19">Bifunctional enzyme that catalyzes the epimerization of the S- and R-forms of NAD(P)HX and the dehydration of the S-form of NAD(P)HX at the expense of ADP, which is converted to AMP. This allows the repair of both epimers of NAD(P)HX, a damaged form of NAD(P)H that is a result of enzymatic or heat-dependent hydration.</text>
</comment>
<dbReference type="PROSITE" id="PS01050">
    <property type="entry name" value="YJEF_C_2"/>
    <property type="match status" value="1"/>
</dbReference>
<dbReference type="HAMAP" id="MF_01965">
    <property type="entry name" value="NADHX_dehydratase"/>
    <property type="match status" value="1"/>
</dbReference>
<comment type="catalytic activity">
    <reaction evidence="15 17 19">
        <text>(6S)-NADHX + ADP = AMP + phosphate + NADH + H(+)</text>
        <dbReference type="Rhea" id="RHEA:32223"/>
        <dbReference type="ChEBI" id="CHEBI:15378"/>
        <dbReference type="ChEBI" id="CHEBI:43474"/>
        <dbReference type="ChEBI" id="CHEBI:57945"/>
        <dbReference type="ChEBI" id="CHEBI:64074"/>
        <dbReference type="ChEBI" id="CHEBI:456215"/>
        <dbReference type="ChEBI" id="CHEBI:456216"/>
        <dbReference type="EC" id="4.2.1.136"/>
    </reaction>
</comment>
<dbReference type="GO" id="GO:0005524">
    <property type="term" value="F:ATP binding"/>
    <property type="evidence" value="ECO:0007669"/>
    <property type="project" value="UniProtKB-UniRule"/>
</dbReference>
<evidence type="ECO:0000259" key="20">
    <source>
        <dbReference type="PROSITE" id="PS51383"/>
    </source>
</evidence>
<comment type="catalytic activity">
    <reaction evidence="1 18 19">
        <text>(6R)-NADHX = (6S)-NADHX</text>
        <dbReference type="Rhea" id="RHEA:32215"/>
        <dbReference type="ChEBI" id="CHEBI:64074"/>
        <dbReference type="ChEBI" id="CHEBI:64075"/>
        <dbReference type="EC" id="5.1.99.6"/>
    </reaction>
</comment>
<gene>
    <name evidence="18" type="primary">nnrE</name>
    <name evidence="17" type="synonym">nnrD</name>
    <name evidence="22" type="ORF">SAMN05444336_110125</name>
</gene>
<dbReference type="STRING" id="356660.SAMN05444336_110125"/>
<keyword evidence="22" id="KW-0808">Transferase</keyword>
<dbReference type="InterPro" id="IPR030677">
    <property type="entry name" value="Nnr"/>
</dbReference>
<keyword evidence="7 17" id="KW-0067">ATP-binding</keyword>
<evidence type="ECO:0000256" key="18">
    <source>
        <dbReference type="HAMAP-Rule" id="MF_01966"/>
    </source>
</evidence>
<comment type="similarity">
    <text evidence="4 19">In the C-terminal section; belongs to the NnrD/CARKD family.</text>
</comment>
<dbReference type="PANTHER" id="PTHR12592:SF0">
    <property type="entry name" value="ATP-DEPENDENT (S)-NAD(P)H-HYDRATE DEHYDRATASE"/>
    <property type="match status" value="1"/>
</dbReference>
<name>A0A1H3EP74_9RHOB</name>
<evidence type="ECO:0000256" key="10">
    <source>
        <dbReference type="ARBA" id="ARBA00023027"/>
    </source>
</evidence>
<dbReference type="SUPFAM" id="SSF64153">
    <property type="entry name" value="YjeF N-terminal domain-like"/>
    <property type="match status" value="1"/>
</dbReference>
<evidence type="ECO:0000313" key="22">
    <source>
        <dbReference type="EMBL" id="SDX80556.1"/>
    </source>
</evidence>
<protein>
    <recommendedName>
        <fullName evidence="19">Bifunctional NAD(P)H-hydrate repair enzyme</fullName>
    </recommendedName>
    <alternativeName>
        <fullName evidence="19">Nicotinamide nucleotide repair protein</fullName>
    </alternativeName>
    <domain>
        <recommendedName>
            <fullName evidence="19">ADP-dependent (S)-NAD(P)H-hydrate dehydratase</fullName>
            <ecNumber evidence="19">4.2.1.136</ecNumber>
        </recommendedName>
        <alternativeName>
            <fullName evidence="19">ADP-dependent NAD(P)HX dehydratase</fullName>
        </alternativeName>
    </domain>
    <domain>
        <recommendedName>
            <fullName evidence="19">NAD(P)H-hydrate epimerase</fullName>
            <ecNumber evidence="19">5.1.99.6</ecNumber>
        </recommendedName>
    </domain>
</protein>
<dbReference type="RefSeq" id="WP_245710664.1">
    <property type="nucleotide sequence ID" value="NZ_FNMZ01000010.1"/>
</dbReference>
<dbReference type="HAMAP" id="MF_01966">
    <property type="entry name" value="NADHX_epimerase"/>
    <property type="match status" value="1"/>
</dbReference>
<evidence type="ECO:0000256" key="6">
    <source>
        <dbReference type="ARBA" id="ARBA00022741"/>
    </source>
</evidence>
<dbReference type="InterPro" id="IPR000631">
    <property type="entry name" value="CARKD"/>
</dbReference>
<dbReference type="GO" id="GO:0046872">
    <property type="term" value="F:metal ion binding"/>
    <property type="evidence" value="ECO:0007669"/>
    <property type="project" value="UniProtKB-UniRule"/>
</dbReference>
<keyword evidence="12 17" id="KW-0456">Lyase</keyword>
<dbReference type="PROSITE" id="PS51383">
    <property type="entry name" value="YJEF_C_3"/>
    <property type="match status" value="1"/>
</dbReference>
<keyword evidence="8 17" id="KW-0521">NADP</keyword>
<evidence type="ECO:0000256" key="4">
    <source>
        <dbReference type="ARBA" id="ARBA00009524"/>
    </source>
</evidence>
<dbReference type="CDD" id="cd01171">
    <property type="entry name" value="YXKO-related"/>
    <property type="match status" value="1"/>
</dbReference>
<evidence type="ECO:0000256" key="11">
    <source>
        <dbReference type="ARBA" id="ARBA00023235"/>
    </source>
</evidence>
<comment type="catalytic activity">
    <reaction evidence="2 18 19">
        <text>(6R)-NADPHX = (6S)-NADPHX</text>
        <dbReference type="Rhea" id="RHEA:32227"/>
        <dbReference type="ChEBI" id="CHEBI:64076"/>
        <dbReference type="ChEBI" id="CHEBI:64077"/>
        <dbReference type="EC" id="5.1.99.6"/>
    </reaction>
</comment>
<dbReference type="EMBL" id="FNMZ01000010">
    <property type="protein sequence ID" value="SDX80556.1"/>
    <property type="molecule type" value="Genomic_DNA"/>
</dbReference>
<evidence type="ECO:0000256" key="3">
    <source>
        <dbReference type="ARBA" id="ARBA00006001"/>
    </source>
</evidence>
<feature type="binding site" evidence="17">
    <location>
        <position position="283"/>
    </location>
    <ligand>
        <name>(6S)-NADPHX</name>
        <dbReference type="ChEBI" id="CHEBI:64076"/>
    </ligand>
</feature>
<dbReference type="PIRSF" id="PIRSF017184">
    <property type="entry name" value="Nnr"/>
    <property type="match status" value="1"/>
</dbReference>
<feature type="binding site" evidence="18">
    <location>
        <begin position="68"/>
        <end position="72"/>
    </location>
    <ligand>
        <name>(6S)-NADPHX</name>
        <dbReference type="ChEBI" id="CHEBI:64076"/>
    </ligand>
</feature>
<comment type="caution">
    <text evidence="18">Lacks conserved residue(s) required for the propagation of feature annotation.</text>
</comment>
<feature type="binding site" evidence="18">
    <location>
        <begin position="153"/>
        <end position="159"/>
    </location>
    <ligand>
        <name>(6S)-NADPHX</name>
        <dbReference type="ChEBI" id="CHEBI:64076"/>
    </ligand>
</feature>
<evidence type="ECO:0000256" key="9">
    <source>
        <dbReference type="ARBA" id="ARBA00022958"/>
    </source>
</evidence>
<keyword evidence="23" id="KW-1185">Reference proteome</keyword>
<evidence type="ECO:0000256" key="14">
    <source>
        <dbReference type="ARBA" id="ARBA00025153"/>
    </source>
</evidence>
<comment type="cofactor">
    <cofactor evidence="17">
        <name>Mg(2+)</name>
        <dbReference type="ChEBI" id="CHEBI:18420"/>
    </cofactor>
</comment>
<comment type="subunit">
    <text evidence="17">Homotetramer.</text>
</comment>
<dbReference type="AlphaFoldDB" id="A0A1H3EP74"/>
<feature type="binding site" evidence="18">
    <location>
        <position position="181"/>
    </location>
    <ligand>
        <name>(6S)-NADPHX</name>
        <dbReference type="ChEBI" id="CHEBI:64076"/>
    </ligand>
</feature>
<reference evidence="22 23" key="1">
    <citation type="submission" date="2016-10" db="EMBL/GenBank/DDBJ databases">
        <authorList>
            <person name="de Groot N.N."/>
        </authorList>
    </citation>
    <scope>NUCLEOTIDE SEQUENCE [LARGE SCALE GENOMIC DNA]</scope>
    <source>
        <strain evidence="22 23">DSM 17890</strain>
    </source>
</reference>
<dbReference type="InterPro" id="IPR004443">
    <property type="entry name" value="YjeF_N_dom"/>
</dbReference>
<keyword evidence="22" id="KW-0418">Kinase</keyword>
<feature type="domain" description="YjeF C-terminal" evidence="20">
    <location>
        <begin position="248"/>
        <end position="530"/>
    </location>
</feature>
<dbReference type="GO" id="GO:0110051">
    <property type="term" value="P:metabolite repair"/>
    <property type="evidence" value="ECO:0007669"/>
    <property type="project" value="TreeGrafter"/>
</dbReference>
<evidence type="ECO:0000256" key="16">
    <source>
        <dbReference type="ARBA" id="ARBA00049209"/>
    </source>
</evidence>
<dbReference type="InterPro" id="IPR017953">
    <property type="entry name" value="Carbohydrate_kinase_pred_CS"/>
</dbReference>
<evidence type="ECO:0000256" key="8">
    <source>
        <dbReference type="ARBA" id="ARBA00022857"/>
    </source>
</evidence>
<evidence type="ECO:0000256" key="2">
    <source>
        <dbReference type="ARBA" id="ARBA00000909"/>
    </source>
</evidence>
<comment type="function">
    <text evidence="18">Catalyzes the epimerization of the S- and R-forms of NAD(P)HX, a damaged form of NAD(P)H that is a result of enzymatic or heat-dependent hydration. This is a prerequisite for the S-specific NAD(P)H-hydrate dehydratase to allow the repair of both epimers of NAD(P)HX.</text>
</comment>
<dbReference type="GO" id="GO:0052856">
    <property type="term" value="F:NAD(P)HX epimerase activity"/>
    <property type="evidence" value="ECO:0007669"/>
    <property type="project" value="UniProtKB-UniRule"/>
</dbReference>
<dbReference type="PROSITE" id="PS51385">
    <property type="entry name" value="YJEF_N"/>
    <property type="match status" value="1"/>
</dbReference>
<evidence type="ECO:0000256" key="7">
    <source>
        <dbReference type="ARBA" id="ARBA00022840"/>
    </source>
</evidence>
<keyword evidence="9 18" id="KW-0630">Potassium</keyword>
<dbReference type="Gene3D" id="3.40.50.10260">
    <property type="entry name" value="YjeF N-terminal domain"/>
    <property type="match status" value="1"/>
</dbReference>
<keyword evidence="10 17" id="KW-0520">NAD</keyword>
<comment type="similarity">
    <text evidence="17">Belongs to the NnrD/CARKD family.</text>
</comment>
<dbReference type="Proteomes" id="UP000199118">
    <property type="component" value="Unassembled WGS sequence"/>
</dbReference>
<feature type="binding site" evidence="17">
    <location>
        <begin position="442"/>
        <end position="446"/>
    </location>
    <ligand>
        <name>AMP</name>
        <dbReference type="ChEBI" id="CHEBI:456215"/>
    </ligand>
</feature>